<sequence length="83" mass="9266">MVGPIDIQNVILNATAQSQLNQNPLSQAAAADTFKGLIEKKEKEEKTTKIEEAENHPSNTIEKDKQEQKRRAKTKDGHIDLKA</sequence>
<name>F2LXI9_HIPMA</name>
<evidence type="ECO:0000313" key="3">
    <source>
        <dbReference type="Proteomes" id="UP000008139"/>
    </source>
</evidence>
<dbReference type="InParanoid" id="F2LXI9"/>
<evidence type="ECO:0000313" key="2">
    <source>
        <dbReference type="EMBL" id="AEA33175.1"/>
    </source>
</evidence>
<accession>F2LXI9</accession>
<gene>
    <name evidence="2" type="ordered locus">Hipma_0198</name>
</gene>
<evidence type="ECO:0000256" key="1">
    <source>
        <dbReference type="SAM" id="MobiDB-lite"/>
    </source>
</evidence>
<keyword evidence="3" id="KW-1185">Reference proteome</keyword>
<proteinExistence type="predicted"/>
<reference evidence="2 3" key="1">
    <citation type="journal article" date="2011" name="Stand. Genomic Sci.">
        <title>Complete genome sequence of the thermophilic sulfur-reducer Hippea maritima type strain (MH(2)).</title>
        <authorList>
            <person name="Huntemann M."/>
            <person name="Lu M."/>
            <person name="Nolan M."/>
            <person name="Lapidus A."/>
            <person name="Lucas S."/>
            <person name="Hammon N."/>
            <person name="Deshpande S."/>
            <person name="Cheng J.F."/>
            <person name="Tapia R."/>
            <person name="Han C."/>
            <person name="Goodwin L."/>
            <person name="Pitluck S."/>
            <person name="Liolios K."/>
            <person name="Pagani I."/>
            <person name="Ivanova N."/>
            <person name="Ovchinikova G."/>
            <person name="Pati A."/>
            <person name="Chen A."/>
            <person name="Palaniappan K."/>
            <person name="Land M."/>
            <person name="Hauser L."/>
            <person name="Jeffries C.D."/>
            <person name="Detter J.C."/>
            <person name="Brambilla E.M."/>
            <person name="Rohde M."/>
            <person name="Spring S."/>
            <person name="Goker M."/>
            <person name="Woyke T."/>
            <person name="Bristow J."/>
            <person name="Eisen J.A."/>
            <person name="Markowitz V."/>
            <person name="Hugenholtz P."/>
            <person name="Kyrpides N.C."/>
            <person name="Klenk H.P."/>
            <person name="Mavromatis K."/>
        </authorList>
    </citation>
    <scope>NUCLEOTIDE SEQUENCE [LARGE SCALE GENOMIC DNA]</scope>
    <source>
        <strain evidence="3">ATCC 700847 / DSM 10411 / MH2</strain>
    </source>
</reference>
<dbReference type="AlphaFoldDB" id="F2LXI9"/>
<dbReference type="KEGG" id="hmr:Hipma_0198"/>
<dbReference type="eggNOG" id="ENOG5031CI9">
    <property type="taxonomic scope" value="Bacteria"/>
</dbReference>
<dbReference type="Proteomes" id="UP000008139">
    <property type="component" value="Chromosome"/>
</dbReference>
<dbReference type="HOGENOM" id="CLU_2537949_0_0_7"/>
<organism evidence="2 3">
    <name type="scientific">Hippea maritima (strain ATCC 700847 / DSM 10411 / MH2)</name>
    <dbReference type="NCBI Taxonomy" id="760142"/>
    <lineage>
        <taxon>Bacteria</taxon>
        <taxon>Pseudomonadati</taxon>
        <taxon>Campylobacterota</taxon>
        <taxon>Desulfurellia</taxon>
        <taxon>Desulfurellales</taxon>
        <taxon>Hippeaceae</taxon>
        <taxon>Hippea</taxon>
    </lineage>
</organism>
<dbReference type="EMBL" id="CP002606">
    <property type="protein sequence ID" value="AEA33175.1"/>
    <property type="molecule type" value="Genomic_DNA"/>
</dbReference>
<dbReference type="STRING" id="760142.Hipma_0198"/>
<dbReference type="OrthoDB" id="5522356at2"/>
<dbReference type="RefSeq" id="WP_013681219.1">
    <property type="nucleotide sequence ID" value="NC_015318.1"/>
</dbReference>
<feature type="region of interest" description="Disordered" evidence="1">
    <location>
        <begin position="39"/>
        <end position="83"/>
    </location>
</feature>
<reference evidence="3" key="2">
    <citation type="submission" date="2011-03" db="EMBL/GenBank/DDBJ databases">
        <title>The complete genome of Hippea maritima DSM 10411.</title>
        <authorList>
            <consortium name="US DOE Joint Genome Institute (JGI-PGF)"/>
            <person name="Lucas S."/>
            <person name="Copeland A."/>
            <person name="Lapidus A."/>
            <person name="Bruce D."/>
            <person name="Goodwin L."/>
            <person name="Pitluck S."/>
            <person name="Peters L."/>
            <person name="Kyrpides N."/>
            <person name="Mavromatis K."/>
            <person name="Pagani I."/>
            <person name="Ivanova N."/>
            <person name="Mikhailova N."/>
            <person name="Lu M."/>
            <person name="Detter J.C."/>
            <person name="Tapia R."/>
            <person name="Han C."/>
            <person name="Land M."/>
            <person name="Hauser L."/>
            <person name="Markowitz V."/>
            <person name="Cheng J.-F."/>
            <person name="Hugenholtz P."/>
            <person name="Woyke T."/>
            <person name="Wu D."/>
            <person name="Spring S."/>
            <person name="Schroeder M."/>
            <person name="Brambilla E."/>
            <person name="Klenk H.-P."/>
            <person name="Eisen J.A."/>
        </authorList>
    </citation>
    <scope>NUCLEOTIDE SEQUENCE [LARGE SCALE GENOMIC DNA]</scope>
    <source>
        <strain evidence="3">ATCC 700847 / DSM 10411 / MH2</strain>
    </source>
</reference>
<protein>
    <submittedName>
        <fullName evidence="2">Putative cytoplasmic protein</fullName>
    </submittedName>
</protein>